<sequence length="515" mass="56939">MLRSRPPARPRRPMDRGETVPSDGVILHGPIGDFARQLSPSDDLQAEEMYAAAISVWSTAIAPTVKVRSYLPGVRPTLVWTAFVGDSSNPSDGLAQSVVRALRVRDYFTSLAGRHPVTSEAHLLSAVESARRYPSLHTPAPRSTLLESSPFQRTPAGRQRLQGELNYALRQAWDGSNFLWIGAKKRTPAQQELDRIPPTVGVLWGLSDMSWEQRPYGPGDDAFYSRFLPFKLRGQPSHGRTVQTGPSPELVAAYEWAIGSQREVKLSRAAAEMWGEIRSLEDSTLLNSPAPRDAAFTIRVGEHTLRVAAALAAAEMSPAIEPNVIEAAWSLVWRSIRDVADLANGASVLLENPLAKTSSAVPTEADPAGICVEPSWPAESATLDFPDTPVRRRAAIVQAQDRDSQVRRQVKVWYDNTCQFCRTKIEFPAQPFSYSEGAHIQALGAPHNGPDRVENMLCLCPNCHIRFDMGGRFLTDELRIIDSATGEDLGPLKVHAQHRIRLAYVRQHRSRWANT</sequence>
<reference evidence="3 4" key="2">
    <citation type="journal article" date="2003" name="Nat. Biotechnol.">
        <title>Complete genome sequence and comparative analysis of the industrial microorganism Streptomyces avermitilis.</title>
        <authorList>
            <person name="Ikeda H."/>
            <person name="Ishikawa J."/>
            <person name="Hanamoto A."/>
            <person name="Shinose M."/>
            <person name="Kikuchi H."/>
            <person name="Shiba T."/>
            <person name="Sakaki Y."/>
            <person name="Hattori M."/>
            <person name="Omura S."/>
        </authorList>
    </citation>
    <scope>NUCLEOTIDE SEQUENCE [LARGE SCALE GENOMIC DNA]</scope>
    <source>
        <strain evidence="4">ATCC 31267 / DSM 46492 / JCM 5070 / NBRC 14893 / NCIMB 12804 / NRRL 8165 / MA-4680</strain>
    </source>
</reference>
<reference evidence="3 4" key="1">
    <citation type="journal article" date="2001" name="Proc. Natl. Acad. Sci. U.S.A.">
        <title>Genome sequence of an industrial microorganism Streptomyces avermitilis: deducing the ability of producing secondary metabolites.</title>
        <authorList>
            <person name="Omura S."/>
            <person name="Ikeda H."/>
            <person name="Ishikawa J."/>
            <person name="Hanamoto A."/>
            <person name="Takahashi C."/>
            <person name="Shinose M."/>
            <person name="Takahashi Y."/>
            <person name="Horikawa H."/>
            <person name="Nakazawa H."/>
            <person name="Osonoe T."/>
            <person name="Kikuchi H."/>
            <person name="Shiba T."/>
            <person name="Sakaki Y."/>
            <person name="Hattori M."/>
        </authorList>
    </citation>
    <scope>NUCLEOTIDE SEQUENCE [LARGE SCALE GENOMIC DNA]</scope>
    <source>
        <strain evidence="4">ATCC 31267 / DSM 46492 / JCM 5070 / NBRC 14893 / NCIMB 12804 / NRRL 8165 / MA-4680</strain>
    </source>
</reference>
<protein>
    <recommendedName>
        <fullName evidence="2">HNH nuclease domain-containing protein</fullName>
    </recommendedName>
</protein>
<proteinExistence type="predicted"/>
<feature type="compositionally biased region" description="Basic residues" evidence="1">
    <location>
        <begin position="1"/>
        <end position="11"/>
    </location>
</feature>
<evidence type="ECO:0000259" key="2">
    <source>
        <dbReference type="Pfam" id="PF13391"/>
    </source>
</evidence>
<evidence type="ECO:0000313" key="3">
    <source>
        <dbReference type="EMBL" id="BAC71458.1"/>
    </source>
</evidence>
<dbReference type="EMBL" id="BA000030">
    <property type="protein sequence ID" value="BAC71458.1"/>
    <property type="molecule type" value="Genomic_DNA"/>
</dbReference>
<accession>Q82H00</accession>
<dbReference type="HOGENOM" id="CLU_577344_0_0_11"/>
<gene>
    <name evidence="3" type="ORF">SAVERM_3746</name>
</gene>
<dbReference type="CDD" id="cd00085">
    <property type="entry name" value="HNHc"/>
    <property type="match status" value="1"/>
</dbReference>
<dbReference type="eggNOG" id="COG3440">
    <property type="taxonomic scope" value="Bacteria"/>
</dbReference>
<dbReference type="Proteomes" id="UP000000428">
    <property type="component" value="Chromosome"/>
</dbReference>
<evidence type="ECO:0000256" key="1">
    <source>
        <dbReference type="SAM" id="MobiDB-lite"/>
    </source>
</evidence>
<reference evidence="3 4" key="3">
    <citation type="journal article" date="2014" name="J. Ind. Microbiol. Biotechnol.">
        <title>Genome mining of the Streptomyces avermitilis genome and development of genome-minimized hosts for heterologous expression of biosynthetic gene clusters.</title>
        <authorList>
            <person name="Ikeda H."/>
            <person name="Shin-ya K."/>
            <person name="Omura S."/>
        </authorList>
    </citation>
    <scope>NUCLEOTIDE SEQUENCE [LARGE SCALE GENOMIC DNA]</scope>
    <source>
        <strain evidence="4">ATCC 31267 / DSM 46492 / JCM 5070 / NBRC 14893 / NCIMB 12804 / NRRL 8165 / MA-4680</strain>
    </source>
</reference>
<evidence type="ECO:0000313" key="4">
    <source>
        <dbReference type="Proteomes" id="UP000000428"/>
    </source>
</evidence>
<dbReference type="Pfam" id="PF13391">
    <property type="entry name" value="HNH_2"/>
    <property type="match status" value="1"/>
</dbReference>
<organism evidence="3 4">
    <name type="scientific">Streptomyces avermitilis (strain ATCC 31267 / DSM 46492 / JCM 5070 / NBRC 14893 / NCIMB 12804 / NRRL 8165 / MA-4680)</name>
    <dbReference type="NCBI Taxonomy" id="227882"/>
    <lineage>
        <taxon>Bacteria</taxon>
        <taxon>Bacillati</taxon>
        <taxon>Actinomycetota</taxon>
        <taxon>Actinomycetes</taxon>
        <taxon>Kitasatosporales</taxon>
        <taxon>Streptomycetaceae</taxon>
        <taxon>Streptomyces</taxon>
    </lineage>
</organism>
<feature type="region of interest" description="Disordered" evidence="1">
    <location>
        <begin position="1"/>
        <end position="23"/>
    </location>
</feature>
<keyword evidence="4" id="KW-1185">Reference proteome</keyword>
<dbReference type="AlphaFoldDB" id="Q82H00"/>
<dbReference type="KEGG" id="sma:SAVERM_3746"/>
<dbReference type="InterPro" id="IPR003615">
    <property type="entry name" value="HNH_nuc"/>
</dbReference>
<name>Q82H00_STRAW</name>
<feature type="domain" description="HNH nuclease" evidence="2">
    <location>
        <begin position="418"/>
        <end position="470"/>
    </location>
</feature>